<name>A0ABW1G469_9ACTN</name>
<accession>A0ABW1G469</accession>
<comment type="caution">
    <text evidence="2">The sequence shown here is derived from an EMBL/GenBank/DDBJ whole genome shotgun (WGS) entry which is preliminary data.</text>
</comment>
<evidence type="ECO:0008006" key="4">
    <source>
        <dbReference type="Google" id="ProtNLM"/>
    </source>
</evidence>
<protein>
    <recommendedName>
        <fullName evidence="4">Secreted protein</fullName>
    </recommendedName>
</protein>
<dbReference type="Proteomes" id="UP001596174">
    <property type="component" value="Unassembled WGS sequence"/>
</dbReference>
<keyword evidence="1" id="KW-0732">Signal</keyword>
<proteinExistence type="predicted"/>
<evidence type="ECO:0000313" key="2">
    <source>
        <dbReference type="EMBL" id="MFC5908387.1"/>
    </source>
</evidence>
<sequence>MAATKIALGIVLGGALLIPAAATVSTQAGHAGSASVTTSSGAGTAQAGGRVLAGEAAQASGARRVVLDCAHKPRVRPASYVLACGDGNNYLASMKWSTWAASEARGSGYDVANDCRPYCAAGHFHRYAVNVVLTRPRAWAGHSGVERFTRVVVVYRAARPEGAARQEVYPLP</sequence>
<evidence type="ECO:0000256" key="1">
    <source>
        <dbReference type="SAM" id="SignalP"/>
    </source>
</evidence>
<keyword evidence="3" id="KW-1185">Reference proteome</keyword>
<gene>
    <name evidence="2" type="ORF">ACFP3V_14345</name>
</gene>
<evidence type="ECO:0000313" key="3">
    <source>
        <dbReference type="Proteomes" id="UP001596174"/>
    </source>
</evidence>
<organism evidence="2 3">
    <name type="scientific">Streptacidiphilus monticola</name>
    <dbReference type="NCBI Taxonomy" id="2161674"/>
    <lineage>
        <taxon>Bacteria</taxon>
        <taxon>Bacillati</taxon>
        <taxon>Actinomycetota</taxon>
        <taxon>Actinomycetes</taxon>
        <taxon>Kitasatosporales</taxon>
        <taxon>Streptomycetaceae</taxon>
        <taxon>Streptacidiphilus</taxon>
    </lineage>
</organism>
<dbReference type="EMBL" id="JBHSQJ010000056">
    <property type="protein sequence ID" value="MFC5908387.1"/>
    <property type="molecule type" value="Genomic_DNA"/>
</dbReference>
<feature type="chain" id="PRO_5046714202" description="Secreted protein" evidence="1">
    <location>
        <begin position="23"/>
        <end position="172"/>
    </location>
</feature>
<dbReference type="RefSeq" id="WP_380583384.1">
    <property type="nucleotide sequence ID" value="NZ_JBHSQJ010000056.1"/>
</dbReference>
<reference evidence="3" key="1">
    <citation type="journal article" date="2019" name="Int. J. Syst. Evol. Microbiol.">
        <title>The Global Catalogue of Microorganisms (GCM) 10K type strain sequencing project: providing services to taxonomists for standard genome sequencing and annotation.</title>
        <authorList>
            <consortium name="The Broad Institute Genomics Platform"/>
            <consortium name="The Broad Institute Genome Sequencing Center for Infectious Disease"/>
            <person name="Wu L."/>
            <person name="Ma J."/>
        </authorList>
    </citation>
    <scope>NUCLEOTIDE SEQUENCE [LARGE SCALE GENOMIC DNA]</scope>
    <source>
        <strain evidence="3">JCM 4816</strain>
    </source>
</reference>
<feature type="signal peptide" evidence="1">
    <location>
        <begin position="1"/>
        <end position="22"/>
    </location>
</feature>